<dbReference type="SMART" id="SM00529">
    <property type="entry name" value="HTH_DTXR"/>
    <property type="match status" value="1"/>
</dbReference>
<dbReference type="GO" id="GO:0003700">
    <property type="term" value="F:DNA-binding transcription factor activity"/>
    <property type="evidence" value="ECO:0007669"/>
    <property type="project" value="InterPro"/>
</dbReference>
<evidence type="ECO:0000313" key="5">
    <source>
        <dbReference type="Proteomes" id="UP000199065"/>
    </source>
</evidence>
<comment type="subunit">
    <text evidence="2">Homodimer.</text>
</comment>
<proteinExistence type="predicted"/>
<feature type="domain" description="Ferrous iron transporter FeoA-like" evidence="3">
    <location>
        <begin position="98"/>
        <end position="171"/>
    </location>
</feature>
<dbReference type="InterPro" id="IPR050536">
    <property type="entry name" value="DtxR_MntR_Metal-Reg"/>
</dbReference>
<gene>
    <name evidence="4" type="ORF">SAMN05660282_00179</name>
</gene>
<dbReference type="PANTHER" id="PTHR33238">
    <property type="entry name" value="IRON (METAL) DEPENDENT REPRESSOR, DTXR FAMILY"/>
    <property type="match status" value="1"/>
</dbReference>
<dbReference type="InterPro" id="IPR007167">
    <property type="entry name" value="Fe-transptr_FeoA-like"/>
</dbReference>
<evidence type="ECO:0000313" key="4">
    <source>
        <dbReference type="EMBL" id="SFG18380.1"/>
    </source>
</evidence>
<dbReference type="AlphaFoldDB" id="A0A1I2PRY5"/>
<organism evidence="4 5">
    <name type="scientific">Corynebacterium spheniscorum</name>
    <dbReference type="NCBI Taxonomy" id="185761"/>
    <lineage>
        <taxon>Bacteria</taxon>
        <taxon>Bacillati</taxon>
        <taxon>Actinomycetota</taxon>
        <taxon>Actinomycetes</taxon>
        <taxon>Mycobacteriales</taxon>
        <taxon>Corynebacteriaceae</taxon>
        <taxon>Corynebacterium</taxon>
    </lineage>
</organism>
<dbReference type="InterPro" id="IPR022689">
    <property type="entry name" value="Iron_dep_repressor"/>
</dbReference>
<dbReference type="SUPFAM" id="SSF47979">
    <property type="entry name" value="Iron-dependent repressor protein, dimerization domain"/>
    <property type="match status" value="1"/>
</dbReference>
<reference evidence="4 5" key="1">
    <citation type="submission" date="2016-10" db="EMBL/GenBank/DDBJ databases">
        <authorList>
            <person name="de Groot N.N."/>
        </authorList>
    </citation>
    <scope>NUCLEOTIDE SEQUENCE [LARGE SCALE GENOMIC DNA]</scope>
    <source>
        <strain>J11</strain>
        <strain evidence="5">PG 39</strain>
    </source>
</reference>
<dbReference type="SMART" id="SM00899">
    <property type="entry name" value="FeoA"/>
    <property type="match status" value="1"/>
</dbReference>
<dbReference type="InterPro" id="IPR001367">
    <property type="entry name" value="Fe_dep_repressor"/>
</dbReference>
<evidence type="ECO:0000256" key="2">
    <source>
        <dbReference type="ARBA" id="ARBA00011738"/>
    </source>
</evidence>
<dbReference type="GO" id="GO:0046983">
    <property type="term" value="F:protein dimerization activity"/>
    <property type="evidence" value="ECO:0007669"/>
    <property type="project" value="InterPro"/>
</dbReference>
<dbReference type="InterPro" id="IPR036421">
    <property type="entry name" value="Fe_dep_repressor_sf"/>
</dbReference>
<dbReference type="EMBL" id="FOPJ01000001">
    <property type="protein sequence ID" value="SFG18380.1"/>
    <property type="molecule type" value="Genomic_DNA"/>
</dbReference>
<sequence length="174" mass="19432">MASRGLVIHEPYTGATLTDAGRAVAMEMVRRHRLVEMFLVEVLDYRWDEVHAEADMLEHAVSDRLLHRIDTYLGNPTRDPHGDPIPDARGQIDDLGTVHLGMAEVGDKVIVLRIHDSNAGLLRKLARYQVCPGSQLIVEEARCDCAHNFRTPLGQSMSLDAEDLELITVKVEEA</sequence>
<accession>A0A1I2PRY5</accession>
<evidence type="ECO:0000256" key="1">
    <source>
        <dbReference type="ARBA" id="ARBA00004496"/>
    </source>
</evidence>
<dbReference type="GO" id="GO:0046914">
    <property type="term" value="F:transition metal ion binding"/>
    <property type="evidence" value="ECO:0007669"/>
    <property type="project" value="InterPro"/>
</dbReference>
<dbReference type="Pfam" id="PF04023">
    <property type="entry name" value="FeoA"/>
    <property type="match status" value="1"/>
</dbReference>
<dbReference type="PANTHER" id="PTHR33238:SF11">
    <property type="entry name" value="TRANSCRIPTIONAL REGULATOR MNTR"/>
    <property type="match status" value="1"/>
</dbReference>
<protein>
    <submittedName>
        <fullName evidence="4">Iron (Metal) dependent repressor, DtxR family</fullName>
    </submittedName>
</protein>
<dbReference type="GO" id="GO:0045892">
    <property type="term" value="P:negative regulation of DNA-templated transcription"/>
    <property type="evidence" value="ECO:0007669"/>
    <property type="project" value="TreeGrafter"/>
</dbReference>
<keyword evidence="5" id="KW-1185">Reference proteome</keyword>
<dbReference type="GO" id="GO:0005737">
    <property type="term" value="C:cytoplasm"/>
    <property type="evidence" value="ECO:0007669"/>
    <property type="project" value="UniProtKB-SubCell"/>
</dbReference>
<dbReference type="Proteomes" id="UP000199065">
    <property type="component" value="Unassembled WGS sequence"/>
</dbReference>
<dbReference type="STRING" id="185761.SAMN05660282_00179"/>
<dbReference type="Pfam" id="PF02742">
    <property type="entry name" value="Fe_dep_repr_C"/>
    <property type="match status" value="1"/>
</dbReference>
<dbReference type="InterPro" id="IPR036388">
    <property type="entry name" value="WH-like_DNA-bd_sf"/>
</dbReference>
<dbReference type="Gene3D" id="1.10.10.10">
    <property type="entry name" value="Winged helix-like DNA-binding domain superfamily/Winged helix DNA-binding domain"/>
    <property type="match status" value="1"/>
</dbReference>
<dbReference type="RefSeq" id="WP_280513516.1">
    <property type="nucleotide sequence ID" value="NZ_FOPJ01000001.1"/>
</dbReference>
<dbReference type="FunFam" id="1.10.60.10:FF:000004">
    <property type="entry name" value="DtxR family transcriptional regulator"/>
    <property type="match status" value="1"/>
</dbReference>
<comment type="subcellular location">
    <subcellularLocation>
        <location evidence="1">Cytoplasm</location>
    </subcellularLocation>
</comment>
<evidence type="ECO:0000259" key="3">
    <source>
        <dbReference type="SMART" id="SM00899"/>
    </source>
</evidence>
<name>A0A1I2PRY5_9CORY</name>